<protein>
    <submittedName>
        <fullName evidence="1">Uncharacterized protein</fullName>
    </submittedName>
</protein>
<dbReference type="Proteomes" id="UP001396334">
    <property type="component" value="Unassembled WGS sequence"/>
</dbReference>
<evidence type="ECO:0000313" key="1">
    <source>
        <dbReference type="EMBL" id="KAK8976968.1"/>
    </source>
</evidence>
<organism evidence="1 2">
    <name type="scientific">Hibiscus sabdariffa</name>
    <name type="common">roselle</name>
    <dbReference type="NCBI Taxonomy" id="183260"/>
    <lineage>
        <taxon>Eukaryota</taxon>
        <taxon>Viridiplantae</taxon>
        <taxon>Streptophyta</taxon>
        <taxon>Embryophyta</taxon>
        <taxon>Tracheophyta</taxon>
        <taxon>Spermatophyta</taxon>
        <taxon>Magnoliopsida</taxon>
        <taxon>eudicotyledons</taxon>
        <taxon>Gunneridae</taxon>
        <taxon>Pentapetalae</taxon>
        <taxon>rosids</taxon>
        <taxon>malvids</taxon>
        <taxon>Malvales</taxon>
        <taxon>Malvaceae</taxon>
        <taxon>Malvoideae</taxon>
        <taxon>Hibiscus</taxon>
    </lineage>
</organism>
<evidence type="ECO:0000313" key="2">
    <source>
        <dbReference type="Proteomes" id="UP001396334"/>
    </source>
</evidence>
<dbReference type="EMBL" id="JBBPBN010000125">
    <property type="protein sequence ID" value="KAK8976968.1"/>
    <property type="molecule type" value="Genomic_DNA"/>
</dbReference>
<keyword evidence="2" id="KW-1185">Reference proteome</keyword>
<gene>
    <name evidence="1" type="ORF">V6N11_019642</name>
</gene>
<reference evidence="1 2" key="1">
    <citation type="journal article" date="2024" name="G3 (Bethesda)">
        <title>Genome assembly of Hibiscus sabdariffa L. provides insights into metabolisms of medicinal natural products.</title>
        <authorList>
            <person name="Kim T."/>
        </authorList>
    </citation>
    <scope>NUCLEOTIDE SEQUENCE [LARGE SCALE GENOMIC DNA]</scope>
    <source>
        <strain evidence="1">TK-2024</strain>
        <tissue evidence="1">Old leaves</tissue>
    </source>
</reference>
<proteinExistence type="predicted"/>
<accession>A0ABR2NLM5</accession>
<comment type="caution">
    <text evidence="1">The sequence shown here is derived from an EMBL/GenBank/DDBJ whole genome shotgun (WGS) entry which is preliminary data.</text>
</comment>
<name>A0ABR2NLM5_9ROSI</name>
<sequence>MNEKFVEFRSQIGEDFRKMLEIALGKRIDPVAFGDSNKVIAEGVLGSTPTVTTSTLVEEVQIIGEKDPKISSPEVGKQTVGSFRSFAPPALPVQLRATNSGAKGLFHAQMPGQTSSFGSRNATPTYVSPNVVRKGGLIQPKGVGKVLSTAEIED</sequence>